<reference evidence="7 8" key="1">
    <citation type="submission" date="2011-05" db="EMBL/GenBank/DDBJ databases">
        <title>Whole genome sequence of Microlunatus phosphovorus NM-1.</title>
        <authorList>
            <person name="Hosoyama A."/>
            <person name="Sasaki K."/>
            <person name="Harada T."/>
            <person name="Igarashi R."/>
            <person name="Kawakoshi A."/>
            <person name="Sasagawa M."/>
            <person name="Fukada J."/>
            <person name="Nakamura S."/>
            <person name="Katano Y."/>
            <person name="Hanada S."/>
            <person name="Kamagata Y."/>
            <person name="Nakamura N."/>
            <person name="Yamazaki S."/>
            <person name="Fujita N."/>
        </authorList>
    </citation>
    <scope>NUCLEOTIDE SEQUENCE [LARGE SCALE GENOMIC DNA]</scope>
    <source>
        <strain evidence="8">ATCC 700054 / DSM 10555 / JCM 9379 / NBRC 101784 / NCIMB 13414 / VKM Ac-1990 / NM-1</strain>
    </source>
</reference>
<feature type="transmembrane region" description="Helical" evidence="5">
    <location>
        <begin position="167"/>
        <end position="184"/>
    </location>
</feature>
<dbReference type="Proteomes" id="UP000007947">
    <property type="component" value="Chromosome"/>
</dbReference>
<dbReference type="HOGENOM" id="CLU_050651_0_0_11"/>
<dbReference type="STRING" id="1032480.MLP_36200"/>
<evidence type="ECO:0000256" key="3">
    <source>
        <dbReference type="ARBA" id="ARBA00022989"/>
    </source>
</evidence>
<keyword evidence="8" id="KW-1185">Reference proteome</keyword>
<feature type="transmembrane region" description="Helical" evidence="5">
    <location>
        <begin position="144"/>
        <end position="161"/>
    </location>
</feature>
<evidence type="ECO:0000259" key="6">
    <source>
        <dbReference type="Pfam" id="PF01699"/>
    </source>
</evidence>
<feature type="domain" description="Sodium/calcium exchanger membrane region" evidence="6">
    <location>
        <begin position="216"/>
        <end position="357"/>
    </location>
</feature>
<sequence>MAGMRKALPPVLGCLLVAVPALVSRLLGVQLAPQLGLLVFGAGVVAASFVLAWAAESAEADISGGLAIAILAVIAVLPEYAVDLYFAYTAGHNPEYVQYAAANMTGSNRLLLGLGWSAVVVVSLIVASRRAGKPVSAIVLDSRYRLELGFLLVASLLALIVPLTGRIHLVFGLMMLGLFVYYLVRVSGGDDDETEELVGPAARIAALPARTRRPVVIAMFVGAAVAILLCAEPFAESLIGSGEALGVDRFLLVQWLAPLASEAPEFIVALIFAIRGRAGMAIGMLISAKVNQWTLLVGSLPVAYLLGGGDSAMVLDARQVEEIVLTAAQTLMGVAILLTLRFRLWAALALFGLFAVQFAIPGTQGRLLLSAVYLAVAAVLFVVHRRQLWPTLSAPFRRRPVEAPAAPQRDLVDVEL</sequence>
<dbReference type="GO" id="GO:0055085">
    <property type="term" value="P:transmembrane transport"/>
    <property type="evidence" value="ECO:0007669"/>
    <property type="project" value="InterPro"/>
</dbReference>
<feature type="transmembrane region" description="Helical" evidence="5">
    <location>
        <begin position="110"/>
        <end position="132"/>
    </location>
</feature>
<feature type="transmembrane region" description="Helical" evidence="5">
    <location>
        <begin position="66"/>
        <end position="90"/>
    </location>
</feature>
<evidence type="ECO:0000313" key="7">
    <source>
        <dbReference type="EMBL" id="BAK36634.1"/>
    </source>
</evidence>
<dbReference type="GO" id="GO:0016020">
    <property type="term" value="C:membrane"/>
    <property type="evidence" value="ECO:0007669"/>
    <property type="project" value="UniProtKB-SubCell"/>
</dbReference>
<feature type="transmembrane region" description="Helical" evidence="5">
    <location>
        <begin position="255"/>
        <end position="274"/>
    </location>
</feature>
<dbReference type="KEGG" id="mph:MLP_36200"/>
<dbReference type="eggNOG" id="COG0530">
    <property type="taxonomic scope" value="Bacteria"/>
</dbReference>
<dbReference type="Pfam" id="PF01699">
    <property type="entry name" value="Na_Ca_ex"/>
    <property type="match status" value="2"/>
</dbReference>
<dbReference type="AlphaFoldDB" id="F5XNZ4"/>
<evidence type="ECO:0000256" key="4">
    <source>
        <dbReference type="ARBA" id="ARBA00023136"/>
    </source>
</evidence>
<dbReference type="EMBL" id="AP012204">
    <property type="protein sequence ID" value="BAK36634.1"/>
    <property type="molecule type" value="Genomic_DNA"/>
</dbReference>
<dbReference type="InterPro" id="IPR044880">
    <property type="entry name" value="NCX_ion-bd_dom_sf"/>
</dbReference>
<keyword evidence="3 5" id="KW-1133">Transmembrane helix</keyword>
<name>F5XNZ4_MICPN</name>
<dbReference type="Gene3D" id="1.20.1420.30">
    <property type="entry name" value="NCX, central ion-binding region"/>
    <property type="match status" value="2"/>
</dbReference>
<gene>
    <name evidence="7" type="ordered locus">MLP_36200</name>
</gene>
<protein>
    <recommendedName>
        <fullName evidence="6">Sodium/calcium exchanger membrane region domain-containing protein</fullName>
    </recommendedName>
</protein>
<feature type="transmembrane region" description="Helical" evidence="5">
    <location>
        <begin position="35"/>
        <end position="54"/>
    </location>
</feature>
<keyword evidence="2 5" id="KW-0812">Transmembrane</keyword>
<evidence type="ECO:0000256" key="5">
    <source>
        <dbReference type="SAM" id="Phobius"/>
    </source>
</evidence>
<keyword evidence="4 5" id="KW-0472">Membrane</keyword>
<proteinExistence type="predicted"/>
<feature type="transmembrane region" description="Helical" evidence="5">
    <location>
        <begin position="342"/>
        <end position="360"/>
    </location>
</feature>
<dbReference type="InterPro" id="IPR004837">
    <property type="entry name" value="NaCa_Exmemb"/>
</dbReference>
<organism evidence="7 8">
    <name type="scientific">Microlunatus phosphovorus (strain ATCC 700054 / DSM 10555 / JCM 9379 / NBRC 101784 / NCIMB 13414 / VKM Ac-1990 / NM-1)</name>
    <dbReference type="NCBI Taxonomy" id="1032480"/>
    <lineage>
        <taxon>Bacteria</taxon>
        <taxon>Bacillati</taxon>
        <taxon>Actinomycetota</taxon>
        <taxon>Actinomycetes</taxon>
        <taxon>Propionibacteriales</taxon>
        <taxon>Propionibacteriaceae</taxon>
        <taxon>Microlunatus</taxon>
    </lineage>
</organism>
<evidence type="ECO:0000256" key="1">
    <source>
        <dbReference type="ARBA" id="ARBA00004141"/>
    </source>
</evidence>
<evidence type="ECO:0000256" key="2">
    <source>
        <dbReference type="ARBA" id="ARBA00022692"/>
    </source>
</evidence>
<feature type="domain" description="Sodium/calcium exchanger membrane region" evidence="6">
    <location>
        <begin position="35"/>
        <end position="185"/>
    </location>
</feature>
<feature type="transmembrane region" description="Helical" evidence="5">
    <location>
        <begin position="215"/>
        <end position="235"/>
    </location>
</feature>
<feature type="transmembrane region" description="Helical" evidence="5">
    <location>
        <begin position="366"/>
        <end position="383"/>
    </location>
</feature>
<accession>F5XNZ4</accession>
<comment type="subcellular location">
    <subcellularLocation>
        <location evidence="1">Membrane</location>
        <topology evidence="1">Multi-pass membrane protein</topology>
    </subcellularLocation>
</comment>
<evidence type="ECO:0000313" key="8">
    <source>
        <dbReference type="Proteomes" id="UP000007947"/>
    </source>
</evidence>